<name>A0AAV2JMF1_KNICA</name>
<dbReference type="Proteomes" id="UP001497482">
    <property type="component" value="Chromosome 13"/>
</dbReference>
<gene>
    <name evidence="2" type="ORF">KC01_LOCUS9835</name>
</gene>
<keyword evidence="3" id="KW-1185">Reference proteome</keyword>
<evidence type="ECO:0000256" key="1">
    <source>
        <dbReference type="SAM" id="MobiDB-lite"/>
    </source>
</evidence>
<proteinExistence type="predicted"/>
<accession>A0AAV2JMF1</accession>
<protein>
    <submittedName>
        <fullName evidence="2">Uncharacterized protein</fullName>
    </submittedName>
</protein>
<feature type="compositionally biased region" description="Polar residues" evidence="1">
    <location>
        <begin position="49"/>
        <end position="60"/>
    </location>
</feature>
<organism evidence="2 3">
    <name type="scientific">Knipowitschia caucasica</name>
    <name type="common">Caucasian dwarf goby</name>
    <name type="synonym">Pomatoschistus caucasicus</name>
    <dbReference type="NCBI Taxonomy" id="637954"/>
    <lineage>
        <taxon>Eukaryota</taxon>
        <taxon>Metazoa</taxon>
        <taxon>Chordata</taxon>
        <taxon>Craniata</taxon>
        <taxon>Vertebrata</taxon>
        <taxon>Euteleostomi</taxon>
        <taxon>Actinopterygii</taxon>
        <taxon>Neopterygii</taxon>
        <taxon>Teleostei</taxon>
        <taxon>Neoteleostei</taxon>
        <taxon>Acanthomorphata</taxon>
        <taxon>Gobiaria</taxon>
        <taxon>Gobiiformes</taxon>
        <taxon>Gobioidei</taxon>
        <taxon>Gobiidae</taxon>
        <taxon>Gobiinae</taxon>
        <taxon>Knipowitschia</taxon>
    </lineage>
</organism>
<dbReference type="AlphaFoldDB" id="A0AAV2JMF1"/>
<dbReference type="EMBL" id="OZ035835">
    <property type="protein sequence ID" value="CAL1578717.1"/>
    <property type="molecule type" value="Genomic_DNA"/>
</dbReference>
<reference evidence="2 3" key="1">
    <citation type="submission" date="2024-04" db="EMBL/GenBank/DDBJ databases">
        <authorList>
            <person name="Waldvogel A.-M."/>
            <person name="Schoenle A."/>
        </authorList>
    </citation>
    <scope>NUCLEOTIDE SEQUENCE [LARGE SCALE GENOMIC DNA]</scope>
</reference>
<feature type="region of interest" description="Disordered" evidence="1">
    <location>
        <begin position="45"/>
        <end position="65"/>
    </location>
</feature>
<sequence length="97" mass="10976">MLFPADKEDEEPRALPQPIKECKVDVDRLPSRVLHYYANIQHHSRRKACSSTTADGTASPGTYERDTNTLEQLLSRLMRKNQCGRLGLSSQTDSTQD</sequence>
<evidence type="ECO:0000313" key="3">
    <source>
        <dbReference type="Proteomes" id="UP001497482"/>
    </source>
</evidence>
<evidence type="ECO:0000313" key="2">
    <source>
        <dbReference type="EMBL" id="CAL1578717.1"/>
    </source>
</evidence>